<evidence type="ECO:0000313" key="2">
    <source>
        <dbReference type="EMBL" id="CAD7652443.1"/>
    </source>
</evidence>
<feature type="compositionally biased region" description="Basic and acidic residues" evidence="1">
    <location>
        <begin position="1040"/>
        <end position="1051"/>
    </location>
</feature>
<feature type="compositionally biased region" description="Low complexity" evidence="1">
    <location>
        <begin position="273"/>
        <end position="284"/>
    </location>
</feature>
<feature type="compositionally biased region" description="Polar residues" evidence="1">
    <location>
        <begin position="1028"/>
        <end position="1038"/>
    </location>
</feature>
<feature type="region of interest" description="Disordered" evidence="1">
    <location>
        <begin position="1020"/>
        <end position="1051"/>
    </location>
</feature>
<dbReference type="Proteomes" id="UP000728032">
    <property type="component" value="Unassembled WGS sequence"/>
</dbReference>
<feature type="compositionally biased region" description="Polar residues" evidence="1">
    <location>
        <begin position="139"/>
        <end position="155"/>
    </location>
</feature>
<accession>A0A7R9QPJ1</accession>
<protein>
    <submittedName>
        <fullName evidence="2">Uncharacterized protein</fullName>
    </submittedName>
</protein>
<dbReference type="EMBL" id="OC920373">
    <property type="protein sequence ID" value="CAD7652443.1"/>
    <property type="molecule type" value="Genomic_DNA"/>
</dbReference>
<feature type="compositionally biased region" description="Basic and acidic residues" evidence="1">
    <location>
        <begin position="652"/>
        <end position="670"/>
    </location>
</feature>
<evidence type="ECO:0000256" key="1">
    <source>
        <dbReference type="SAM" id="MobiDB-lite"/>
    </source>
</evidence>
<gene>
    <name evidence="2" type="ORF">ONB1V03_LOCUS9104</name>
</gene>
<feature type="region of interest" description="Disordered" evidence="1">
    <location>
        <begin position="137"/>
        <end position="297"/>
    </location>
</feature>
<dbReference type="EMBL" id="CAJPVJ010005548">
    <property type="protein sequence ID" value="CAG2169630.1"/>
    <property type="molecule type" value="Genomic_DNA"/>
</dbReference>
<feature type="compositionally biased region" description="Polar residues" evidence="1">
    <location>
        <begin position="288"/>
        <end position="297"/>
    </location>
</feature>
<reference evidence="2" key="1">
    <citation type="submission" date="2020-11" db="EMBL/GenBank/DDBJ databases">
        <authorList>
            <person name="Tran Van P."/>
        </authorList>
    </citation>
    <scope>NUCLEOTIDE SEQUENCE</scope>
</reference>
<dbReference type="AlphaFoldDB" id="A0A7R9QPJ1"/>
<organism evidence="2">
    <name type="scientific">Oppiella nova</name>
    <dbReference type="NCBI Taxonomy" id="334625"/>
    <lineage>
        <taxon>Eukaryota</taxon>
        <taxon>Metazoa</taxon>
        <taxon>Ecdysozoa</taxon>
        <taxon>Arthropoda</taxon>
        <taxon>Chelicerata</taxon>
        <taxon>Arachnida</taxon>
        <taxon>Acari</taxon>
        <taxon>Acariformes</taxon>
        <taxon>Sarcoptiformes</taxon>
        <taxon>Oribatida</taxon>
        <taxon>Brachypylina</taxon>
        <taxon>Oppioidea</taxon>
        <taxon>Oppiidae</taxon>
        <taxon>Oppiella</taxon>
    </lineage>
</organism>
<feature type="compositionally biased region" description="Polar residues" evidence="1">
    <location>
        <begin position="610"/>
        <end position="621"/>
    </location>
</feature>
<name>A0A7R9QPJ1_9ACAR</name>
<dbReference type="OrthoDB" id="6514536at2759"/>
<feature type="region of interest" description="Disordered" evidence="1">
    <location>
        <begin position="610"/>
        <end position="701"/>
    </location>
</feature>
<evidence type="ECO:0000313" key="3">
    <source>
        <dbReference type="Proteomes" id="UP000728032"/>
    </source>
</evidence>
<sequence>MCDKFCDIVYREKYYEIERQSDTNSVPFVDILTKIQQIIPIVDMMSSTSLIPVFNKEVNFNTHVFEIIVGNGRPIRINHINERITRNVTIKVTENPIARPIQTPTHPLPVIPVPMPVNPYSHQNTYNQLISDHNRRFNDNLSTNERPFSDQTTPVYYTRVANDNRPLSDNRPVDSGRPADPQLDYRSGGYNRPVGDNRPIGDKRPIDDNRPVSDNRSVDNYRPDGSYRPEGGYRSANNDDRHYSDRRPVRGHGRGGYHNSFRDNMSGNRYDNRSSTYNRSYSSDMSRKSTFNETTNTSNDKQLICEMTNEIIQKYCIFLDLIKEYSRNNCDLITDFEWNHVIHKQMTSKGFKNYDPSALNRYDSILEAKSNFVYFEEFNTLNDAYLELMNARTKFLTSHDRRWRKDITNNSLPVIEDIFGLYRTFTNQQKLQQFRKDSTIQKRLENSIKEIKGFNLIVQSIGALKGHLTEPGLYLKISKILSETGLEWTPEECERILKEWIVFYEKNTVEYKDAMKRGNRIVEYIYEFLHIITTVSLETVFYSNQKITESLESIAKNIYNKSSLRLQKRLKINDRNIDKIVEKVQNELQMNSFKNSDDIQIVAVITKKPTNQQNTGNKSIDSQSSEKSRQSSPKRRSRERSPQKSTKSSSKNVERDRNRSKGPKNVERDRKRPKSPKGVERDRKRSKSPKNIPKTKNSSSMTTKDIIKYTTLLTEIRNYSHNNSDLITDYEWIHIIHSRMGYEFRYTAPERWRTDYKHFVDIYLRSLRRYRNITNARMEFPLFVEMNNNYFNSNNDRYYEVMNAREDFAKLFTKFKSQEEEALVRTIRSQKYNSELSDAKIQHFQKELESKVDEIKAANLMVQITELIQTHNNDADSSDIYQKVAEVMSETGFRVSPQWNDRWRPYQCEEVLRYWTIFYSQNCDLYEVALRLDYKIIKYLFEYLNIIPVFLTNAMNIHNSYLFSPDSPDEDKLKSALITIRTNLNKHNIIPKIKNEIQLRCDDSYQLDIDYRSVNNSSADYVNHNKRPNSGFTDQYSNPKRFDSNERLSWY</sequence>
<proteinExistence type="predicted"/>
<keyword evidence="3" id="KW-1185">Reference proteome</keyword>
<feature type="compositionally biased region" description="Basic and acidic residues" evidence="1">
    <location>
        <begin position="199"/>
        <end position="227"/>
    </location>
</feature>
<feature type="compositionally biased region" description="Basic and acidic residues" evidence="1">
    <location>
        <begin position="237"/>
        <end position="248"/>
    </location>
</feature>